<accession>A0ABQ5RKT8</accession>
<keyword evidence="2" id="KW-0472">Membrane</keyword>
<keyword evidence="4" id="KW-1185">Reference proteome</keyword>
<name>A0ABQ5RKT8_9MICO</name>
<evidence type="ECO:0000256" key="1">
    <source>
        <dbReference type="SAM" id="MobiDB-lite"/>
    </source>
</evidence>
<comment type="caution">
    <text evidence="3">The sequence shown here is derived from an EMBL/GenBank/DDBJ whole genome shotgun (WGS) entry which is preliminary data.</text>
</comment>
<dbReference type="Proteomes" id="UP001144451">
    <property type="component" value="Unassembled WGS sequence"/>
</dbReference>
<keyword evidence="2" id="KW-0812">Transmembrane</keyword>
<evidence type="ECO:0000313" key="3">
    <source>
        <dbReference type="EMBL" id="GLI32490.1"/>
    </source>
</evidence>
<feature type="region of interest" description="Disordered" evidence="1">
    <location>
        <begin position="85"/>
        <end position="109"/>
    </location>
</feature>
<protein>
    <submittedName>
        <fullName evidence="3">Uncharacterized protein</fullName>
    </submittedName>
</protein>
<feature type="transmembrane region" description="Helical" evidence="2">
    <location>
        <begin position="117"/>
        <end position="136"/>
    </location>
</feature>
<dbReference type="EMBL" id="BSDQ01000001">
    <property type="protein sequence ID" value="GLI32490.1"/>
    <property type="molecule type" value="Genomic_DNA"/>
</dbReference>
<keyword evidence="2" id="KW-1133">Transmembrane helix</keyword>
<reference evidence="3" key="1">
    <citation type="submission" date="2022-12" db="EMBL/GenBank/DDBJ databases">
        <title>Reference genome sequencing for broad-spectrum identification of bacterial and archaeal isolates by mass spectrometry.</title>
        <authorList>
            <person name="Sekiguchi Y."/>
            <person name="Tourlousse D.M."/>
        </authorList>
    </citation>
    <scope>NUCLEOTIDE SEQUENCE</scope>
    <source>
        <strain evidence="3">5-2</strain>
    </source>
</reference>
<feature type="transmembrane region" description="Helical" evidence="2">
    <location>
        <begin position="183"/>
        <end position="216"/>
    </location>
</feature>
<proteinExistence type="predicted"/>
<organism evidence="3 4">
    <name type="scientific">Brachybacterium conglomeratum</name>
    <dbReference type="NCBI Taxonomy" id="47846"/>
    <lineage>
        <taxon>Bacteria</taxon>
        <taxon>Bacillati</taxon>
        <taxon>Actinomycetota</taxon>
        <taxon>Actinomycetes</taxon>
        <taxon>Micrococcales</taxon>
        <taxon>Dermabacteraceae</taxon>
        <taxon>Brachybacterium</taxon>
    </lineage>
</organism>
<evidence type="ECO:0000313" key="4">
    <source>
        <dbReference type="Proteomes" id="UP001144451"/>
    </source>
</evidence>
<feature type="transmembrane region" description="Helical" evidence="2">
    <location>
        <begin position="148"/>
        <end position="171"/>
    </location>
</feature>
<gene>
    <name evidence="3" type="ORF">BCONGLO52_33310</name>
</gene>
<sequence>MTVPGVRIAENWDPPPEQPNAQCPICFQPVWFFRNKRGGCAYFDAVGKPWPLHPCMEHPRSAKDYRASMEAPFAYERALRARPRGAAGHGTSSSATADGKPFTTAAPAKQSSADEPLSWWAVLSGLWALLLSFPLNQWLDARLDGIPALLSLWVISLPTLCMALAIGWYLLRVPRPRGDAGDVLASVALVPLLLLFGIVGNVLTCGLGALAAALWVASEANDARRRGNLGGGY</sequence>
<evidence type="ECO:0000256" key="2">
    <source>
        <dbReference type="SAM" id="Phobius"/>
    </source>
</evidence>
<feature type="compositionally biased region" description="Low complexity" evidence="1">
    <location>
        <begin position="85"/>
        <end position="99"/>
    </location>
</feature>